<dbReference type="AlphaFoldDB" id="A0A4P7NCI3"/>
<sequence>MKTKTIFQLVALFAIGATAAPTGCGETKDIQAEAVKPRDVAASQTLHLDARSDITKGGSSNLERREIWYWCRIGNCNAAFKSLAARCRHEKTAVHIAPESDSDSE</sequence>
<dbReference type="PROSITE" id="PS00028">
    <property type="entry name" value="ZINC_FINGER_C2H2_1"/>
    <property type="match status" value="1"/>
</dbReference>
<evidence type="ECO:0000259" key="2">
    <source>
        <dbReference type="PROSITE" id="PS00028"/>
    </source>
</evidence>
<accession>A0A4P7NCI3</accession>
<evidence type="ECO:0000313" key="4">
    <source>
        <dbReference type="Proteomes" id="UP000294847"/>
    </source>
</evidence>
<evidence type="ECO:0000313" key="3">
    <source>
        <dbReference type="EMBL" id="QBZ58300.1"/>
    </source>
</evidence>
<feature type="signal peptide" evidence="1">
    <location>
        <begin position="1"/>
        <end position="19"/>
    </location>
</feature>
<dbReference type="Proteomes" id="UP000294847">
    <property type="component" value="Chromosome 3"/>
</dbReference>
<gene>
    <name evidence="3" type="ORF">PoMZ_03246</name>
</gene>
<feature type="domain" description="C2H2-type" evidence="2">
    <location>
        <begin position="71"/>
        <end position="95"/>
    </location>
</feature>
<feature type="chain" id="PRO_5020752498" description="C2H2-type domain-containing protein" evidence="1">
    <location>
        <begin position="20"/>
        <end position="105"/>
    </location>
</feature>
<evidence type="ECO:0000256" key="1">
    <source>
        <dbReference type="SAM" id="SignalP"/>
    </source>
</evidence>
<dbReference type="EMBL" id="CP034206">
    <property type="protein sequence ID" value="QBZ58300.1"/>
    <property type="molecule type" value="Genomic_DNA"/>
</dbReference>
<name>A0A4P7NCI3_PYROR</name>
<protein>
    <recommendedName>
        <fullName evidence="2">C2H2-type domain-containing protein</fullName>
    </recommendedName>
</protein>
<proteinExistence type="predicted"/>
<reference evidence="3 4" key="1">
    <citation type="journal article" date="2019" name="Mol. Biol. Evol.">
        <title>Blast fungal genomes show frequent chromosomal changes, gene gains and losses, and effector gene turnover.</title>
        <authorList>
            <person name="Gomez Luciano L.B."/>
            <person name="Jason Tsai I."/>
            <person name="Chuma I."/>
            <person name="Tosa Y."/>
            <person name="Chen Y.H."/>
            <person name="Li J.Y."/>
            <person name="Li M.Y."/>
            <person name="Jade Lu M.Y."/>
            <person name="Nakayashiki H."/>
            <person name="Li W.H."/>
        </authorList>
    </citation>
    <scope>NUCLEOTIDE SEQUENCE [LARGE SCALE GENOMIC DNA]</scope>
    <source>
        <strain evidence="3">MZ5-1-6</strain>
    </source>
</reference>
<dbReference type="InterPro" id="IPR013087">
    <property type="entry name" value="Znf_C2H2_type"/>
</dbReference>
<organism evidence="3 4">
    <name type="scientific">Pyricularia oryzae</name>
    <name type="common">Rice blast fungus</name>
    <name type="synonym">Magnaporthe oryzae</name>
    <dbReference type="NCBI Taxonomy" id="318829"/>
    <lineage>
        <taxon>Eukaryota</taxon>
        <taxon>Fungi</taxon>
        <taxon>Dikarya</taxon>
        <taxon>Ascomycota</taxon>
        <taxon>Pezizomycotina</taxon>
        <taxon>Sordariomycetes</taxon>
        <taxon>Sordariomycetidae</taxon>
        <taxon>Magnaporthales</taxon>
        <taxon>Pyriculariaceae</taxon>
        <taxon>Pyricularia</taxon>
    </lineage>
</organism>
<keyword evidence="1" id="KW-0732">Signal</keyword>